<proteinExistence type="predicted"/>
<reference evidence="1 2" key="1">
    <citation type="submission" date="2024-06" db="EMBL/GenBank/DDBJ databases">
        <title>Genomic Encyclopedia of Type Strains, Phase IV (KMG-IV): sequencing the most valuable type-strain genomes for metagenomic binning, comparative biology and taxonomic classification.</title>
        <authorList>
            <person name="Goeker M."/>
        </authorList>
    </citation>
    <scope>NUCLEOTIDE SEQUENCE [LARGE SCALE GENOMIC DNA]</scope>
    <source>
        <strain evidence="1 2">DSM 29780</strain>
    </source>
</reference>
<evidence type="ECO:0000313" key="2">
    <source>
        <dbReference type="Proteomes" id="UP001549047"/>
    </source>
</evidence>
<organism evidence="1 2">
    <name type="scientific">Rhizobium aquaticum</name>
    <dbReference type="NCBI Taxonomy" id="1549636"/>
    <lineage>
        <taxon>Bacteria</taxon>
        <taxon>Pseudomonadati</taxon>
        <taxon>Pseudomonadota</taxon>
        <taxon>Alphaproteobacteria</taxon>
        <taxon>Hyphomicrobiales</taxon>
        <taxon>Rhizobiaceae</taxon>
        <taxon>Rhizobium/Agrobacterium group</taxon>
        <taxon>Rhizobium</taxon>
    </lineage>
</organism>
<dbReference type="EMBL" id="JBEPMB010000001">
    <property type="protein sequence ID" value="MET3611734.1"/>
    <property type="molecule type" value="Genomic_DNA"/>
</dbReference>
<keyword evidence="2" id="KW-1185">Reference proteome</keyword>
<gene>
    <name evidence="1" type="ORF">ABID16_000039</name>
</gene>
<name>A0ABV2IVN8_9HYPH</name>
<protein>
    <submittedName>
        <fullName evidence="1">Uncharacterized protein</fullName>
    </submittedName>
</protein>
<evidence type="ECO:0000313" key="1">
    <source>
        <dbReference type="EMBL" id="MET3611734.1"/>
    </source>
</evidence>
<comment type="caution">
    <text evidence="1">The sequence shown here is derived from an EMBL/GenBank/DDBJ whole genome shotgun (WGS) entry which is preliminary data.</text>
</comment>
<dbReference type="Proteomes" id="UP001549047">
    <property type="component" value="Unassembled WGS sequence"/>
</dbReference>
<accession>A0ABV2IVN8</accession>
<sequence length="334" mass="35694">MRITKASGAVVFADGVNIDALSKLQDIASRGSLSGQRNKLLNTSGQLIQRGSATIAAGSSAYVFDRWYVTNNTNQSVTVSQNLLALGSGFAMNARTTMRHTFASAPTTGTLRIEQRIEFVDALASGLATFTSWMSGPAGAETLAAEIVQNFGTGGSPSAQVVTTMIFAGSSPTTIYNSSTNRRCWVVTIPSIAAKSRGSAGNDYLAVAKILTPRQAGNYDVTWESFVEGDASNENDPQSPIHPSLLELYCFRYFQSFAHIIDFAGSASYSPYQSTRYLARMRATPALVPTRTSFSGSFTGPSFYPYVDSFNAYLSSPSGSSNTWVGNISLNAEL</sequence>